<dbReference type="SUPFAM" id="SSF53323">
    <property type="entry name" value="Pyruvate-ferredoxin oxidoreductase, PFOR, domain III"/>
    <property type="match status" value="1"/>
</dbReference>
<protein>
    <submittedName>
        <fullName evidence="3">2-oxoglutarate ferredoxin oxidoreductase, gamma subunit</fullName>
    </submittedName>
</protein>
<accession>A0A1X7I896</accession>
<organism evidence="3 4">
    <name type="scientific">Dethiosulfovibrio salsuginis</name>
    <dbReference type="NCBI Taxonomy" id="561720"/>
    <lineage>
        <taxon>Bacteria</taxon>
        <taxon>Thermotogati</taxon>
        <taxon>Synergistota</taxon>
        <taxon>Synergistia</taxon>
        <taxon>Synergistales</taxon>
        <taxon>Dethiosulfovibrionaceae</taxon>
        <taxon>Dethiosulfovibrio</taxon>
    </lineage>
</organism>
<dbReference type="Proteomes" id="UP000193355">
    <property type="component" value="Unassembled WGS sequence"/>
</dbReference>
<dbReference type="Pfam" id="PF01558">
    <property type="entry name" value="POR"/>
    <property type="match status" value="1"/>
</dbReference>
<dbReference type="InterPro" id="IPR052554">
    <property type="entry name" value="2-oxoglutarate_synth_KorC"/>
</dbReference>
<dbReference type="RefSeq" id="WP_085543470.1">
    <property type="nucleotide sequence ID" value="NZ_FXBB01000001.1"/>
</dbReference>
<dbReference type="STRING" id="561720.SAMN06275492_101184"/>
<keyword evidence="1" id="KW-0560">Oxidoreductase</keyword>
<evidence type="ECO:0000313" key="3">
    <source>
        <dbReference type="EMBL" id="SMG10174.1"/>
    </source>
</evidence>
<dbReference type="PANTHER" id="PTHR42730:SF1">
    <property type="entry name" value="2-OXOGLUTARATE SYNTHASE SUBUNIT KORC"/>
    <property type="match status" value="1"/>
</dbReference>
<proteinExistence type="predicted"/>
<evidence type="ECO:0000313" key="4">
    <source>
        <dbReference type="Proteomes" id="UP000193355"/>
    </source>
</evidence>
<dbReference type="AlphaFoldDB" id="A0A1X7I896"/>
<dbReference type="Gene3D" id="3.40.920.10">
    <property type="entry name" value="Pyruvate-ferredoxin oxidoreductase, PFOR, domain III"/>
    <property type="match status" value="1"/>
</dbReference>
<sequence>MSERFEVRFAGSGGQGVILASVIVGEAAALYSDGLFAVQTQSYGPEARGGSSKAEVVISGEPIDYPMPVKPDLQIILTSQACEKYASEIKPGGRLIIDDFYVKEIPNIDANIYHLPIVRTARDVIGRELVTNMVSIGMVARVLELEKVVEPSALKKAVLARVPKGTEEMNSKAFDEGYKVFKNSQWLHF</sequence>
<keyword evidence="4" id="KW-1185">Reference proteome</keyword>
<evidence type="ECO:0000259" key="2">
    <source>
        <dbReference type="Pfam" id="PF01558"/>
    </source>
</evidence>
<dbReference type="InterPro" id="IPR019752">
    <property type="entry name" value="Pyrv/ketoisovalerate_OxRed_cat"/>
</dbReference>
<dbReference type="OrthoDB" id="9789125at2"/>
<gene>
    <name evidence="3" type="ORF">SAMN06275492_101184</name>
</gene>
<reference evidence="4" key="1">
    <citation type="submission" date="2017-04" db="EMBL/GenBank/DDBJ databases">
        <authorList>
            <person name="Varghese N."/>
            <person name="Submissions S."/>
        </authorList>
    </citation>
    <scope>NUCLEOTIDE SEQUENCE [LARGE SCALE GENOMIC DNA]</scope>
    <source>
        <strain evidence="4">USBA 82</strain>
    </source>
</reference>
<feature type="domain" description="Pyruvate/ketoisovalerate oxidoreductase catalytic" evidence="2">
    <location>
        <begin position="13"/>
        <end position="178"/>
    </location>
</feature>
<evidence type="ECO:0000256" key="1">
    <source>
        <dbReference type="ARBA" id="ARBA00023002"/>
    </source>
</evidence>
<dbReference type="GO" id="GO:0016903">
    <property type="term" value="F:oxidoreductase activity, acting on the aldehyde or oxo group of donors"/>
    <property type="evidence" value="ECO:0007669"/>
    <property type="project" value="InterPro"/>
</dbReference>
<dbReference type="InterPro" id="IPR002869">
    <property type="entry name" value="Pyrv_flavodox_OxRed_cen"/>
</dbReference>
<dbReference type="PANTHER" id="PTHR42730">
    <property type="entry name" value="2-OXOGLUTARATE SYNTHASE SUBUNIT KORC"/>
    <property type="match status" value="1"/>
</dbReference>
<name>A0A1X7I896_9BACT</name>
<dbReference type="EMBL" id="FXBB01000001">
    <property type="protein sequence ID" value="SMG10174.1"/>
    <property type="molecule type" value="Genomic_DNA"/>
</dbReference>